<gene>
    <name evidence="1" type="ORF">I8748_16040</name>
</gene>
<dbReference type="Gene3D" id="3.20.20.80">
    <property type="entry name" value="Glycosidases"/>
    <property type="match status" value="1"/>
</dbReference>
<dbReference type="AlphaFoldDB" id="A0A8J7HPS8"/>
<protein>
    <recommendedName>
        <fullName evidence="3">Glycoside hydrolase family 42 N-terminal domain-containing protein</fullName>
    </recommendedName>
</protein>
<evidence type="ECO:0008006" key="3">
    <source>
        <dbReference type="Google" id="ProtNLM"/>
    </source>
</evidence>
<keyword evidence="2" id="KW-1185">Reference proteome</keyword>
<evidence type="ECO:0000313" key="1">
    <source>
        <dbReference type="EMBL" id="MBH8563683.1"/>
    </source>
</evidence>
<dbReference type="RefSeq" id="WP_198125551.1">
    <property type="nucleotide sequence ID" value="NZ_JAECZC010000028.1"/>
</dbReference>
<accession>A0A8J7HPS8</accession>
<dbReference type="Proteomes" id="UP000632766">
    <property type="component" value="Unassembled WGS sequence"/>
</dbReference>
<organism evidence="1 2">
    <name type="scientific">Amazonocrinis nigriterrae CENA67</name>
    <dbReference type="NCBI Taxonomy" id="2794033"/>
    <lineage>
        <taxon>Bacteria</taxon>
        <taxon>Bacillati</taxon>
        <taxon>Cyanobacteriota</taxon>
        <taxon>Cyanophyceae</taxon>
        <taxon>Nostocales</taxon>
        <taxon>Nostocaceae</taxon>
        <taxon>Amazonocrinis</taxon>
        <taxon>Amazonocrinis nigriterrae</taxon>
    </lineage>
</organism>
<dbReference type="EMBL" id="JAECZC010000028">
    <property type="protein sequence ID" value="MBH8563683.1"/>
    <property type="molecule type" value="Genomic_DNA"/>
</dbReference>
<reference evidence="1 2" key="1">
    <citation type="journal article" date="2021" name="Int. J. Syst. Evol. Microbiol.">
        <title>Amazonocrinis nigriterrae gen. nov., sp. nov., Atlanticothrix silvestris gen. nov., sp. nov. and Dendronalium phyllosphericum gen. nov., sp. nov., nostocacean cyanobacteria from Brazilian environments.</title>
        <authorList>
            <person name="Alvarenga D.O."/>
            <person name="Andreote A.P.D."/>
            <person name="Branco L.H.Z."/>
            <person name="Delbaje E."/>
            <person name="Cruz R.B."/>
            <person name="Varani A.M."/>
            <person name="Fiore M.F."/>
        </authorList>
    </citation>
    <scope>NUCLEOTIDE SEQUENCE [LARGE SCALE GENOMIC DNA]</scope>
    <source>
        <strain evidence="1 2">CENA67</strain>
    </source>
</reference>
<evidence type="ECO:0000313" key="2">
    <source>
        <dbReference type="Proteomes" id="UP000632766"/>
    </source>
</evidence>
<dbReference type="SUPFAM" id="SSF51445">
    <property type="entry name" value="(Trans)glycosidases"/>
    <property type="match status" value="1"/>
</dbReference>
<sequence>MFTRRELIALITGFAASFTTTILGGRNSKNYSIPTRKRNLPFFLGWYDYVTNIAVLDKVSAEEIDLLMPYVEKAEKEKIEEFLDASDRAGVKIMLEISRPLVVSENISGVKDFVQTFKNHPSVYGWYLYDEPEIRKPTPLSPESLERVYQAIKEEDQLRPIALVFADIKKIKPYMGAMDILMWDRYPCEVGVQEFQWISSYQKALNKVVDLATVNNKKFWNVLQAYSDKHSQKRLPTEAEFRYMFYLSVIAGADSLLFWMYDFSSNVWNQSVLYPTVKELKKYMPAIAKGEDLTNSVQINYSNIQFKLFTIPNTTKYLLIIVNQNHHQVNLTIKLTPALAGKSVAIKQETITHLSSQASFNALLNSYEVRLYQIG</sequence>
<comment type="caution">
    <text evidence="1">The sequence shown here is derived from an EMBL/GenBank/DDBJ whole genome shotgun (WGS) entry which is preliminary data.</text>
</comment>
<dbReference type="InterPro" id="IPR017853">
    <property type="entry name" value="GH"/>
</dbReference>
<name>A0A8J7HPS8_9NOST</name>
<proteinExistence type="predicted"/>